<name>A0A9P5JW15_9AGAM</name>
<gene>
    <name evidence="1" type="ORF">DFH94DRAFT_848783</name>
</gene>
<reference evidence="1" key="1">
    <citation type="submission" date="2019-10" db="EMBL/GenBank/DDBJ databases">
        <authorList>
            <consortium name="DOE Joint Genome Institute"/>
            <person name="Kuo A."/>
            <person name="Miyauchi S."/>
            <person name="Kiss E."/>
            <person name="Drula E."/>
            <person name="Kohler A."/>
            <person name="Sanchez-Garcia M."/>
            <person name="Andreopoulos B."/>
            <person name="Barry K.W."/>
            <person name="Bonito G."/>
            <person name="Buee M."/>
            <person name="Carver A."/>
            <person name="Chen C."/>
            <person name="Cichocki N."/>
            <person name="Clum A."/>
            <person name="Culley D."/>
            <person name="Crous P.W."/>
            <person name="Fauchery L."/>
            <person name="Girlanda M."/>
            <person name="Hayes R."/>
            <person name="Keri Z."/>
            <person name="LaButti K."/>
            <person name="Lipzen A."/>
            <person name="Lombard V."/>
            <person name="Magnuson J."/>
            <person name="Maillard F."/>
            <person name="Morin E."/>
            <person name="Murat C."/>
            <person name="Nolan M."/>
            <person name="Ohm R."/>
            <person name="Pangilinan J."/>
            <person name="Pereira M."/>
            <person name="Perotto S."/>
            <person name="Peter M."/>
            <person name="Riley R."/>
            <person name="Sitrit Y."/>
            <person name="Stielow B."/>
            <person name="Szollosi G."/>
            <person name="Zifcakova L."/>
            <person name="Stursova M."/>
            <person name="Spatafora J.W."/>
            <person name="Tedersoo L."/>
            <person name="Vaario L.-M."/>
            <person name="Yamada A."/>
            <person name="Yan M."/>
            <person name="Wang P."/>
            <person name="Xu J."/>
            <person name="Bruns T."/>
            <person name="Baldrian P."/>
            <person name="Vilgalys R."/>
            <person name="Henrissat B."/>
            <person name="Grigoriev I.V."/>
            <person name="Hibbett D."/>
            <person name="Nagy L.G."/>
            <person name="Martin F.M."/>
        </authorList>
    </citation>
    <scope>NUCLEOTIDE SEQUENCE</scope>
    <source>
        <strain evidence="1">Prilba</strain>
    </source>
</reference>
<dbReference type="EMBL" id="WHVB01000052">
    <property type="protein sequence ID" value="KAF8464797.1"/>
    <property type="molecule type" value="Genomic_DNA"/>
</dbReference>
<protein>
    <submittedName>
        <fullName evidence="1">Uncharacterized protein</fullName>
    </submittedName>
</protein>
<dbReference type="AlphaFoldDB" id="A0A9P5JW15"/>
<organism evidence="1 2">
    <name type="scientific">Russula ochroleuca</name>
    <dbReference type="NCBI Taxonomy" id="152965"/>
    <lineage>
        <taxon>Eukaryota</taxon>
        <taxon>Fungi</taxon>
        <taxon>Dikarya</taxon>
        <taxon>Basidiomycota</taxon>
        <taxon>Agaricomycotina</taxon>
        <taxon>Agaricomycetes</taxon>
        <taxon>Russulales</taxon>
        <taxon>Russulaceae</taxon>
        <taxon>Russula</taxon>
    </lineage>
</organism>
<dbReference type="Proteomes" id="UP000759537">
    <property type="component" value="Unassembled WGS sequence"/>
</dbReference>
<sequence>MTADDIHYLYATGGSWMHQDDWHSLALDRLSLWALSPGNVQGLLLGGLPSDSKKESKYSRDQSSMSSISLPTVVCEVRRESRHDAQEFSIRLPSHFKAFGDQELSRYWKENKGVSSPSKLHERHNATAIRGYDNILVKLTVFKLALKVSNGIYIIYIFERRLNQVHVVYITAPQSPKTPSKPTSFDVGLEPEWTSVLEGGSLASSWQAWRRKGGKNLPDSECETQRE</sequence>
<proteinExistence type="predicted"/>
<keyword evidence="2" id="KW-1185">Reference proteome</keyword>
<reference evidence="1" key="2">
    <citation type="journal article" date="2020" name="Nat. Commun.">
        <title>Large-scale genome sequencing of mycorrhizal fungi provides insights into the early evolution of symbiotic traits.</title>
        <authorList>
            <person name="Miyauchi S."/>
            <person name="Kiss E."/>
            <person name="Kuo A."/>
            <person name="Drula E."/>
            <person name="Kohler A."/>
            <person name="Sanchez-Garcia M."/>
            <person name="Morin E."/>
            <person name="Andreopoulos B."/>
            <person name="Barry K.W."/>
            <person name="Bonito G."/>
            <person name="Buee M."/>
            <person name="Carver A."/>
            <person name="Chen C."/>
            <person name="Cichocki N."/>
            <person name="Clum A."/>
            <person name="Culley D."/>
            <person name="Crous P.W."/>
            <person name="Fauchery L."/>
            <person name="Girlanda M."/>
            <person name="Hayes R.D."/>
            <person name="Keri Z."/>
            <person name="LaButti K."/>
            <person name="Lipzen A."/>
            <person name="Lombard V."/>
            <person name="Magnuson J."/>
            <person name="Maillard F."/>
            <person name="Murat C."/>
            <person name="Nolan M."/>
            <person name="Ohm R.A."/>
            <person name="Pangilinan J."/>
            <person name="Pereira M.F."/>
            <person name="Perotto S."/>
            <person name="Peter M."/>
            <person name="Pfister S."/>
            <person name="Riley R."/>
            <person name="Sitrit Y."/>
            <person name="Stielow J.B."/>
            <person name="Szollosi G."/>
            <person name="Zifcakova L."/>
            <person name="Stursova M."/>
            <person name="Spatafora J.W."/>
            <person name="Tedersoo L."/>
            <person name="Vaario L.M."/>
            <person name="Yamada A."/>
            <person name="Yan M."/>
            <person name="Wang P."/>
            <person name="Xu J."/>
            <person name="Bruns T."/>
            <person name="Baldrian P."/>
            <person name="Vilgalys R."/>
            <person name="Dunand C."/>
            <person name="Henrissat B."/>
            <person name="Grigoriev I.V."/>
            <person name="Hibbett D."/>
            <person name="Nagy L.G."/>
            <person name="Martin F.M."/>
        </authorList>
    </citation>
    <scope>NUCLEOTIDE SEQUENCE</scope>
    <source>
        <strain evidence="1">Prilba</strain>
    </source>
</reference>
<evidence type="ECO:0000313" key="2">
    <source>
        <dbReference type="Proteomes" id="UP000759537"/>
    </source>
</evidence>
<accession>A0A9P5JW15</accession>
<evidence type="ECO:0000313" key="1">
    <source>
        <dbReference type="EMBL" id="KAF8464797.1"/>
    </source>
</evidence>
<comment type="caution">
    <text evidence="1">The sequence shown here is derived from an EMBL/GenBank/DDBJ whole genome shotgun (WGS) entry which is preliminary data.</text>
</comment>